<reference evidence="3 4" key="1">
    <citation type="journal article" date="2023" name="Sci. Data">
        <title>Genome assembly of the Korean intertidal mud-creeper Batillaria attramentaria.</title>
        <authorList>
            <person name="Patra A.K."/>
            <person name="Ho P.T."/>
            <person name="Jun S."/>
            <person name="Lee S.J."/>
            <person name="Kim Y."/>
            <person name="Won Y.J."/>
        </authorList>
    </citation>
    <scope>NUCLEOTIDE SEQUENCE [LARGE SCALE GENOMIC DNA]</scope>
    <source>
        <strain evidence="3">Wonlab-2016</strain>
    </source>
</reference>
<feature type="compositionally biased region" description="Acidic residues" evidence="1">
    <location>
        <begin position="245"/>
        <end position="259"/>
    </location>
</feature>
<dbReference type="Pfam" id="PF07525">
    <property type="entry name" value="SOCS_box"/>
    <property type="match status" value="1"/>
</dbReference>
<feature type="region of interest" description="Disordered" evidence="1">
    <location>
        <begin position="236"/>
        <end position="259"/>
    </location>
</feature>
<proteinExistence type="predicted"/>
<sequence length="408" mass="45702">MQMPRQTVAFVNGSLFSVSTQADAGTVVVREFFKDASKPGGMSLRRELTANGSIISDRVLAQPIVICCQGNLVVAQFVIQHAQQVHFFVIDLAERKYFIFHDTNRHFIRDCAIMEGVMCSLSPDHHLMILRLPRSVMARPHKSSLTLTVKKNDPSQPISIINQITGTERFRLQDRRFYMLAFDPRCPRRLVSLSLNEYCTKCLVMARDQDSQTTIVQKVLPLGQLCVSRPISGNIENSEQSCEQSDGDSDASSESEDDSFDPPLAFHLISCSMEYCRMGDIIALCCCVVDSAENYYLRLFLLDSDSFSCIRQISQPIKKCEKLSEEPFQISFSSCDSQVVVQAPLKCDACASHVTLCRAGVPRELSLRGQCRVAVLRSLPPGGDIKSLPLPSALIEFLLFTNHRYRNV</sequence>
<keyword evidence="4" id="KW-1185">Reference proteome</keyword>
<dbReference type="AlphaFoldDB" id="A0ABD0LVG9"/>
<feature type="domain" description="SOCS box" evidence="2">
    <location>
        <begin position="366"/>
        <end position="404"/>
    </location>
</feature>
<organism evidence="3 4">
    <name type="scientific">Batillaria attramentaria</name>
    <dbReference type="NCBI Taxonomy" id="370345"/>
    <lineage>
        <taxon>Eukaryota</taxon>
        <taxon>Metazoa</taxon>
        <taxon>Spiralia</taxon>
        <taxon>Lophotrochozoa</taxon>
        <taxon>Mollusca</taxon>
        <taxon>Gastropoda</taxon>
        <taxon>Caenogastropoda</taxon>
        <taxon>Sorbeoconcha</taxon>
        <taxon>Cerithioidea</taxon>
        <taxon>Batillariidae</taxon>
        <taxon>Batillaria</taxon>
    </lineage>
</organism>
<dbReference type="PROSITE" id="PS50225">
    <property type="entry name" value="SOCS"/>
    <property type="match status" value="1"/>
</dbReference>
<dbReference type="InterPro" id="IPR001496">
    <property type="entry name" value="SOCS_box"/>
</dbReference>
<dbReference type="Proteomes" id="UP001519460">
    <property type="component" value="Unassembled WGS sequence"/>
</dbReference>
<dbReference type="EMBL" id="JACVVK020000021">
    <property type="protein sequence ID" value="KAK7503166.1"/>
    <property type="molecule type" value="Genomic_DNA"/>
</dbReference>
<accession>A0ABD0LVG9</accession>
<evidence type="ECO:0000313" key="3">
    <source>
        <dbReference type="EMBL" id="KAK7503166.1"/>
    </source>
</evidence>
<evidence type="ECO:0000313" key="4">
    <source>
        <dbReference type="Proteomes" id="UP001519460"/>
    </source>
</evidence>
<protein>
    <recommendedName>
        <fullName evidence="2">SOCS box domain-containing protein</fullName>
    </recommendedName>
</protein>
<evidence type="ECO:0000256" key="1">
    <source>
        <dbReference type="SAM" id="MobiDB-lite"/>
    </source>
</evidence>
<evidence type="ECO:0000259" key="2">
    <source>
        <dbReference type="PROSITE" id="PS50225"/>
    </source>
</evidence>
<gene>
    <name evidence="3" type="ORF">BaRGS_00005431</name>
</gene>
<comment type="caution">
    <text evidence="3">The sequence shown here is derived from an EMBL/GenBank/DDBJ whole genome shotgun (WGS) entry which is preliminary data.</text>
</comment>
<name>A0ABD0LVG9_9CAEN</name>